<name>A0A4C1U5E3_EUMVA</name>
<dbReference type="AlphaFoldDB" id="A0A4C1U5E3"/>
<reference evidence="2 3" key="1">
    <citation type="journal article" date="2019" name="Commun. Biol.">
        <title>The bagworm genome reveals a unique fibroin gene that provides high tensile strength.</title>
        <authorList>
            <person name="Kono N."/>
            <person name="Nakamura H."/>
            <person name="Ohtoshi R."/>
            <person name="Tomita M."/>
            <person name="Numata K."/>
            <person name="Arakawa K."/>
        </authorList>
    </citation>
    <scope>NUCLEOTIDE SEQUENCE [LARGE SCALE GENOMIC DNA]</scope>
</reference>
<sequence>MRSSGTPHPLFRRDHRNPQAKTANTMTKLKPLRQYNGTRKTPTKNCAANNIHLFIRRYILFLLKCVAFSQRSPLAQTKVINRVKSSDQTKIEPIPSGSWHSSAEIGIRRRRIAGLADRRVRNRKLSSDKKTAFYFKRKKYIHSTTGLCTNKNRHTKTGYWLSHRLPFWSYFPRQKFHNNTISAPAETRLLPHNSKFLKLLPKATNSWSGEIAFGRERARAAELRLYLLRSFS</sequence>
<gene>
    <name evidence="2" type="ORF">EVAR_84317_1</name>
</gene>
<keyword evidence="3" id="KW-1185">Reference proteome</keyword>
<organism evidence="2 3">
    <name type="scientific">Eumeta variegata</name>
    <name type="common">Bagworm moth</name>
    <name type="synonym">Eumeta japonica</name>
    <dbReference type="NCBI Taxonomy" id="151549"/>
    <lineage>
        <taxon>Eukaryota</taxon>
        <taxon>Metazoa</taxon>
        <taxon>Ecdysozoa</taxon>
        <taxon>Arthropoda</taxon>
        <taxon>Hexapoda</taxon>
        <taxon>Insecta</taxon>
        <taxon>Pterygota</taxon>
        <taxon>Neoptera</taxon>
        <taxon>Endopterygota</taxon>
        <taxon>Lepidoptera</taxon>
        <taxon>Glossata</taxon>
        <taxon>Ditrysia</taxon>
        <taxon>Tineoidea</taxon>
        <taxon>Psychidae</taxon>
        <taxon>Oiketicinae</taxon>
        <taxon>Eumeta</taxon>
    </lineage>
</organism>
<dbReference type="Proteomes" id="UP000299102">
    <property type="component" value="Unassembled WGS sequence"/>
</dbReference>
<comment type="caution">
    <text evidence="2">The sequence shown here is derived from an EMBL/GenBank/DDBJ whole genome shotgun (WGS) entry which is preliminary data.</text>
</comment>
<dbReference type="EMBL" id="BGZK01000126">
    <property type="protein sequence ID" value="GBP21194.1"/>
    <property type="molecule type" value="Genomic_DNA"/>
</dbReference>
<feature type="region of interest" description="Disordered" evidence="1">
    <location>
        <begin position="1"/>
        <end position="20"/>
    </location>
</feature>
<evidence type="ECO:0000313" key="3">
    <source>
        <dbReference type="Proteomes" id="UP000299102"/>
    </source>
</evidence>
<evidence type="ECO:0000256" key="1">
    <source>
        <dbReference type="SAM" id="MobiDB-lite"/>
    </source>
</evidence>
<protein>
    <submittedName>
        <fullName evidence="2">Uncharacterized protein</fullName>
    </submittedName>
</protein>
<proteinExistence type="predicted"/>
<evidence type="ECO:0000313" key="2">
    <source>
        <dbReference type="EMBL" id="GBP21194.1"/>
    </source>
</evidence>
<accession>A0A4C1U5E3</accession>